<evidence type="ECO:0000256" key="7">
    <source>
        <dbReference type="ARBA" id="ARBA00022490"/>
    </source>
</evidence>
<comment type="catalytic activity">
    <reaction evidence="1">
        <text>L-histidyl-[protein] + phosphoenolpyruvate = N(pros)-phospho-L-histidyl-[protein] + pyruvate</text>
        <dbReference type="Rhea" id="RHEA:23880"/>
        <dbReference type="Rhea" id="RHEA-COMP:9745"/>
        <dbReference type="Rhea" id="RHEA-COMP:9746"/>
        <dbReference type="ChEBI" id="CHEBI:15361"/>
        <dbReference type="ChEBI" id="CHEBI:29979"/>
        <dbReference type="ChEBI" id="CHEBI:58702"/>
        <dbReference type="ChEBI" id="CHEBI:64837"/>
        <dbReference type="EC" id="2.7.3.9"/>
    </reaction>
</comment>
<keyword evidence="11" id="KW-0479">Metal-binding</keyword>
<dbReference type="InterPro" id="IPR036618">
    <property type="entry name" value="PtsI_HPr-bd_sf"/>
</dbReference>
<dbReference type="EC" id="2.7.3.9" evidence="5"/>
<dbReference type="NCBIfam" id="TIGR01417">
    <property type="entry name" value="PTS_I_fam"/>
    <property type="match status" value="1"/>
</dbReference>
<proteinExistence type="inferred from homology"/>
<evidence type="ECO:0000313" key="15">
    <source>
        <dbReference type="EMBL" id="TCS65097.1"/>
    </source>
</evidence>
<keyword evidence="16" id="KW-1185">Reference proteome</keyword>
<protein>
    <recommendedName>
        <fullName evidence="5">phosphoenolpyruvate--protein phosphotransferase</fullName>
        <ecNumber evidence="5">2.7.3.9</ecNumber>
    </recommendedName>
</protein>
<comment type="cofactor">
    <cofactor evidence="2">
        <name>Mg(2+)</name>
        <dbReference type="ChEBI" id="CHEBI:18420"/>
    </cofactor>
</comment>
<dbReference type="InterPro" id="IPR040442">
    <property type="entry name" value="Pyrv_kinase-like_dom_sf"/>
</dbReference>
<dbReference type="InterPro" id="IPR006318">
    <property type="entry name" value="PTS_EI-like"/>
</dbReference>
<sequence length="760" mass="83301">MTSAQVPFLSPRRLLARVRDVMASAGLAQDRLNNIVTIIATDMVAEVCSIYVRRAGDVLELFATQGLHPEAVHNTRLRVGEGLVGEIAAHARPLALSDAQKHAQFVFRPETGEESYQSLMGVPILRAGRVIGVLSVQNRSRRQYTEEETETLQTVAMVLAEMVAGGELINAVELTPADGIAIKPLRLEGVRFNSGLGLGTVVLHQPHFHIERMVGEDPEVERERLAHAFSEMHGALDSLLNAGALQNGGEHTDVLQAYRLIAEDAGWLGRIEEAIESGLTAEAGVQKVQNDIRARLGSVNDPYLRERLHDFDDLANRLIQFLIKGSGVVGHGDDAPLPEHVILVARNMGPAQLLDYDQARLRALVLEEGSATSHVVIIAKALDIPVVGNVRDIMDKIADGETAIVDGANGQVFVRPGEDVQQAFLDSIKALAEQKAEYAALKDVPARTRDRIDISLNINAGLLVDFARLHEIGADGVGLYRTEVPFMVRADFPDVAIQRALYAKVIAQAGGKPVVFRTLDIGGDKVLPYWGESHEENPAMGWRAIRMSLDRPALLRQQLRALLQACAGVELNVMFPMVADVLEFDRARTLLDLERRYLRARDIPLPRRVNVGVMFEVPSLFLQMEELLARVDFVSIGSNDLFQFLYACDRGNPALSARYDVLSAPFLSFLRTICRRCDAAGVSVSLCGEMAGRPLEALALIGIGFRRLSIPPPAVGPVKEMVRAMHVGEVTGYLDALLRTPHHSIRNRLKAFARDHGVAI</sequence>
<evidence type="ECO:0000256" key="4">
    <source>
        <dbReference type="ARBA" id="ARBA00007837"/>
    </source>
</evidence>
<evidence type="ECO:0000256" key="2">
    <source>
        <dbReference type="ARBA" id="ARBA00001946"/>
    </source>
</evidence>
<comment type="caution">
    <text evidence="15">The sequence shown here is derived from an EMBL/GenBank/DDBJ whole genome shotgun (WGS) entry which is preliminary data.</text>
</comment>
<dbReference type="GO" id="GO:0016301">
    <property type="term" value="F:kinase activity"/>
    <property type="evidence" value="ECO:0007669"/>
    <property type="project" value="UniProtKB-KW"/>
</dbReference>
<keyword evidence="8" id="KW-0762">Sugar transport</keyword>
<evidence type="ECO:0000256" key="1">
    <source>
        <dbReference type="ARBA" id="ARBA00000683"/>
    </source>
</evidence>
<dbReference type="SUPFAM" id="SSF47831">
    <property type="entry name" value="Enzyme I of the PEP:sugar phosphotransferase system HPr-binding (sub)domain"/>
    <property type="match status" value="1"/>
</dbReference>
<dbReference type="Pfam" id="PF00391">
    <property type="entry name" value="PEP-utilizers"/>
    <property type="match status" value="1"/>
</dbReference>
<evidence type="ECO:0000256" key="6">
    <source>
        <dbReference type="ARBA" id="ARBA00022448"/>
    </source>
</evidence>
<dbReference type="PROSITE" id="PS00742">
    <property type="entry name" value="PEP_ENZYMES_2"/>
    <property type="match status" value="1"/>
</dbReference>
<dbReference type="Gene3D" id="3.30.450.40">
    <property type="match status" value="1"/>
</dbReference>
<evidence type="ECO:0000313" key="16">
    <source>
        <dbReference type="Proteomes" id="UP000295304"/>
    </source>
</evidence>
<dbReference type="PANTHER" id="PTHR46244">
    <property type="entry name" value="PHOSPHOENOLPYRUVATE-PROTEIN PHOSPHOTRANSFERASE"/>
    <property type="match status" value="1"/>
</dbReference>
<dbReference type="InterPro" id="IPR029016">
    <property type="entry name" value="GAF-like_dom_sf"/>
</dbReference>
<keyword evidence="6" id="KW-0813">Transport</keyword>
<keyword evidence="10" id="KW-0598">Phosphotransferase system</keyword>
<accession>A0A4R3JGR1</accession>
<evidence type="ECO:0000256" key="10">
    <source>
        <dbReference type="ARBA" id="ARBA00022683"/>
    </source>
</evidence>
<evidence type="ECO:0000256" key="3">
    <source>
        <dbReference type="ARBA" id="ARBA00004496"/>
    </source>
</evidence>
<dbReference type="Gene3D" id="3.50.30.10">
    <property type="entry name" value="Phosphohistidine domain"/>
    <property type="match status" value="1"/>
</dbReference>
<keyword evidence="9 15" id="KW-0808">Transferase</keyword>
<dbReference type="InterPro" id="IPR008731">
    <property type="entry name" value="PTS_EIN"/>
</dbReference>
<dbReference type="GO" id="GO:0008965">
    <property type="term" value="F:phosphoenolpyruvate-protein phosphotransferase activity"/>
    <property type="evidence" value="ECO:0007669"/>
    <property type="project" value="UniProtKB-EC"/>
</dbReference>
<dbReference type="PANTHER" id="PTHR46244:SF6">
    <property type="entry name" value="PHOSPHOENOLPYRUVATE-PROTEIN PHOSPHOTRANSFERASE"/>
    <property type="match status" value="1"/>
</dbReference>
<feature type="domain" description="GAF" evidence="14">
    <location>
        <begin position="27"/>
        <end position="173"/>
    </location>
</feature>
<dbReference type="GO" id="GO:0046872">
    <property type="term" value="F:metal ion binding"/>
    <property type="evidence" value="ECO:0007669"/>
    <property type="project" value="UniProtKB-KW"/>
</dbReference>
<dbReference type="OrthoDB" id="9765468at2"/>
<dbReference type="EMBL" id="SLZW01000001">
    <property type="protein sequence ID" value="TCS65097.1"/>
    <property type="molecule type" value="Genomic_DNA"/>
</dbReference>
<keyword evidence="13" id="KW-0460">Magnesium</keyword>
<organism evidence="15 16">
    <name type="scientific">Varunaivibrio sulfuroxidans</name>
    <dbReference type="NCBI Taxonomy" id="1773489"/>
    <lineage>
        <taxon>Bacteria</taxon>
        <taxon>Pseudomonadati</taxon>
        <taxon>Pseudomonadota</taxon>
        <taxon>Alphaproteobacteria</taxon>
        <taxon>Rhodospirillales</taxon>
        <taxon>Magnetovibrionaceae</taxon>
        <taxon>Varunaivibrio</taxon>
    </lineage>
</organism>
<dbReference type="Pfam" id="PF02896">
    <property type="entry name" value="PEP-utilizers_C"/>
    <property type="match status" value="1"/>
</dbReference>
<evidence type="ECO:0000256" key="12">
    <source>
        <dbReference type="ARBA" id="ARBA00022777"/>
    </source>
</evidence>
<comment type="similarity">
    <text evidence="4">Belongs to the PEP-utilizing enzyme family.</text>
</comment>
<dbReference type="InterPro" id="IPR050499">
    <property type="entry name" value="PEP-utilizing_PTS_enzyme"/>
</dbReference>
<dbReference type="Gene3D" id="1.10.274.10">
    <property type="entry name" value="PtsI, HPr-binding domain"/>
    <property type="match status" value="1"/>
</dbReference>
<reference evidence="15 16" key="1">
    <citation type="submission" date="2019-03" db="EMBL/GenBank/DDBJ databases">
        <title>Genomic Encyclopedia of Type Strains, Phase IV (KMG-IV): sequencing the most valuable type-strain genomes for metagenomic binning, comparative biology and taxonomic classification.</title>
        <authorList>
            <person name="Goeker M."/>
        </authorList>
    </citation>
    <scope>NUCLEOTIDE SEQUENCE [LARGE SCALE GENOMIC DNA]</scope>
    <source>
        <strain evidence="15 16">DSM 101688</strain>
    </source>
</reference>
<dbReference type="SMART" id="SM00065">
    <property type="entry name" value="GAF"/>
    <property type="match status" value="1"/>
</dbReference>
<dbReference type="AlphaFoldDB" id="A0A4R3JGR1"/>
<comment type="subcellular location">
    <subcellularLocation>
        <location evidence="3">Cytoplasm</location>
    </subcellularLocation>
</comment>
<gene>
    <name evidence="15" type="ORF">EDD55_101431</name>
</gene>
<dbReference type="GO" id="GO:0005737">
    <property type="term" value="C:cytoplasm"/>
    <property type="evidence" value="ECO:0007669"/>
    <property type="project" value="UniProtKB-SubCell"/>
</dbReference>
<dbReference type="RefSeq" id="WP_132937808.1">
    <property type="nucleotide sequence ID" value="NZ_CP119676.1"/>
</dbReference>
<dbReference type="PRINTS" id="PR01736">
    <property type="entry name" value="PHPHTRNFRASE"/>
</dbReference>
<dbReference type="InterPro" id="IPR008279">
    <property type="entry name" value="PEP-util_enz_mobile_dom"/>
</dbReference>
<dbReference type="Proteomes" id="UP000295304">
    <property type="component" value="Unassembled WGS sequence"/>
</dbReference>
<dbReference type="SUPFAM" id="SSF52009">
    <property type="entry name" value="Phosphohistidine domain"/>
    <property type="match status" value="1"/>
</dbReference>
<dbReference type="InterPro" id="IPR015813">
    <property type="entry name" value="Pyrv/PenolPyrv_kinase-like_dom"/>
</dbReference>
<dbReference type="SUPFAM" id="SSF51621">
    <property type="entry name" value="Phosphoenolpyruvate/pyruvate domain"/>
    <property type="match status" value="1"/>
</dbReference>
<evidence type="ECO:0000256" key="5">
    <source>
        <dbReference type="ARBA" id="ARBA00012232"/>
    </source>
</evidence>
<evidence type="ECO:0000256" key="13">
    <source>
        <dbReference type="ARBA" id="ARBA00022842"/>
    </source>
</evidence>
<evidence type="ECO:0000256" key="9">
    <source>
        <dbReference type="ARBA" id="ARBA00022679"/>
    </source>
</evidence>
<evidence type="ECO:0000259" key="14">
    <source>
        <dbReference type="SMART" id="SM00065"/>
    </source>
</evidence>
<evidence type="ECO:0000256" key="8">
    <source>
        <dbReference type="ARBA" id="ARBA00022597"/>
    </source>
</evidence>
<dbReference type="Gene3D" id="3.20.20.60">
    <property type="entry name" value="Phosphoenolpyruvate-binding domains"/>
    <property type="match status" value="1"/>
</dbReference>
<keyword evidence="7" id="KW-0963">Cytoplasm</keyword>
<dbReference type="Pfam" id="PF05524">
    <property type="entry name" value="PEP-utilisers_N"/>
    <property type="match status" value="1"/>
</dbReference>
<dbReference type="Pfam" id="PF01590">
    <property type="entry name" value="GAF"/>
    <property type="match status" value="1"/>
</dbReference>
<dbReference type="SUPFAM" id="SSF55781">
    <property type="entry name" value="GAF domain-like"/>
    <property type="match status" value="1"/>
</dbReference>
<evidence type="ECO:0000256" key="11">
    <source>
        <dbReference type="ARBA" id="ARBA00022723"/>
    </source>
</evidence>
<dbReference type="InterPro" id="IPR003018">
    <property type="entry name" value="GAF"/>
</dbReference>
<dbReference type="InterPro" id="IPR023151">
    <property type="entry name" value="PEP_util_CS"/>
</dbReference>
<name>A0A4R3JGR1_9PROT</name>
<dbReference type="InterPro" id="IPR036637">
    <property type="entry name" value="Phosphohistidine_dom_sf"/>
</dbReference>
<keyword evidence="12" id="KW-0418">Kinase</keyword>
<dbReference type="InterPro" id="IPR000121">
    <property type="entry name" value="PEP_util_C"/>
</dbReference>
<dbReference type="GO" id="GO:0009401">
    <property type="term" value="P:phosphoenolpyruvate-dependent sugar phosphotransferase system"/>
    <property type="evidence" value="ECO:0007669"/>
    <property type="project" value="UniProtKB-KW"/>
</dbReference>